<sequence length="226" mass="23855">MGQLVLRVIAVVAAVLGAPVYVLGIGLVEMEIQRIRNQVVEDAVAAGSSGAQTSLPWVPTLLIVLLTAVVVAVFLPLPGRRRQADFRLPRYAFTAALTATVAIGVPTAVPTFWDELPAFLQPGPEALPNPALVWWYLATAGSRAPVALLGVMVTICLFDVYRHRAAAHEAPAPPAGEETTGPPPDSGAEESPVGLGEGDSDPARPALPARQQPVDLSLYRPPPREE</sequence>
<gene>
    <name evidence="3" type="ORF">ACFSE6_14170</name>
</gene>
<dbReference type="EMBL" id="JBHUEE010000007">
    <property type="protein sequence ID" value="MFD1718989.1"/>
    <property type="molecule type" value="Genomic_DNA"/>
</dbReference>
<evidence type="ECO:0000313" key="4">
    <source>
        <dbReference type="Proteomes" id="UP001597277"/>
    </source>
</evidence>
<evidence type="ECO:0000313" key="3">
    <source>
        <dbReference type="EMBL" id="MFD1718989.1"/>
    </source>
</evidence>
<dbReference type="RefSeq" id="WP_388008370.1">
    <property type="nucleotide sequence ID" value="NZ_JBHUEE010000007.1"/>
</dbReference>
<reference evidence="4" key="1">
    <citation type="journal article" date="2019" name="Int. J. Syst. Evol. Microbiol.">
        <title>The Global Catalogue of Microorganisms (GCM) 10K type strain sequencing project: providing services to taxonomists for standard genome sequencing and annotation.</title>
        <authorList>
            <consortium name="The Broad Institute Genomics Platform"/>
            <consortium name="The Broad Institute Genome Sequencing Center for Infectious Disease"/>
            <person name="Wu L."/>
            <person name="Ma J."/>
        </authorList>
    </citation>
    <scope>NUCLEOTIDE SEQUENCE [LARGE SCALE GENOMIC DNA]</scope>
    <source>
        <strain evidence="4">JCM 17130</strain>
    </source>
</reference>
<evidence type="ECO:0000256" key="1">
    <source>
        <dbReference type="SAM" id="MobiDB-lite"/>
    </source>
</evidence>
<organism evidence="3 4">
    <name type="scientific">Georgenia deserti</name>
    <dbReference type="NCBI Taxonomy" id="2093781"/>
    <lineage>
        <taxon>Bacteria</taxon>
        <taxon>Bacillati</taxon>
        <taxon>Actinomycetota</taxon>
        <taxon>Actinomycetes</taxon>
        <taxon>Micrococcales</taxon>
        <taxon>Bogoriellaceae</taxon>
        <taxon>Georgenia</taxon>
    </lineage>
</organism>
<feature type="transmembrane region" description="Helical" evidence="2">
    <location>
        <begin position="57"/>
        <end position="79"/>
    </location>
</feature>
<feature type="transmembrane region" description="Helical" evidence="2">
    <location>
        <begin position="133"/>
        <end position="158"/>
    </location>
</feature>
<feature type="transmembrane region" description="Helical" evidence="2">
    <location>
        <begin position="91"/>
        <end position="113"/>
    </location>
</feature>
<feature type="region of interest" description="Disordered" evidence="1">
    <location>
        <begin position="168"/>
        <end position="226"/>
    </location>
</feature>
<evidence type="ECO:0000256" key="2">
    <source>
        <dbReference type="SAM" id="Phobius"/>
    </source>
</evidence>
<feature type="compositionally biased region" description="Low complexity" evidence="1">
    <location>
        <begin position="203"/>
        <end position="213"/>
    </location>
</feature>
<dbReference type="Proteomes" id="UP001597277">
    <property type="component" value="Unassembled WGS sequence"/>
</dbReference>
<proteinExistence type="predicted"/>
<keyword evidence="4" id="KW-1185">Reference proteome</keyword>
<keyword evidence="2" id="KW-0812">Transmembrane</keyword>
<keyword evidence="2" id="KW-1133">Transmembrane helix</keyword>
<protein>
    <submittedName>
        <fullName evidence="3">Uncharacterized protein</fullName>
    </submittedName>
</protein>
<keyword evidence="2" id="KW-0472">Membrane</keyword>
<name>A0ABW4L7Z6_9MICO</name>
<comment type="caution">
    <text evidence="3">The sequence shown here is derived from an EMBL/GenBank/DDBJ whole genome shotgun (WGS) entry which is preliminary data.</text>
</comment>
<accession>A0ABW4L7Z6</accession>